<keyword evidence="9" id="KW-1133">Transmembrane helix</keyword>
<keyword evidence="4" id="KW-0732">Signal</keyword>
<feature type="transmembrane region" description="Helical" evidence="9">
    <location>
        <begin position="385"/>
        <end position="406"/>
    </location>
</feature>
<dbReference type="InterPro" id="IPR029058">
    <property type="entry name" value="AB_hydrolase_fold"/>
</dbReference>
<evidence type="ECO:0000256" key="5">
    <source>
        <dbReference type="ARBA" id="ARBA00022801"/>
    </source>
</evidence>
<evidence type="ECO:0000256" key="7">
    <source>
        <dbReference type="ARBA" id="ARBA00023157"/>
    </source>
</evidence>
<comment type="caution">
    <text evidence="10">The sequence shown here is derived from an EMBL/GenBank/DDBJ whole genome shotgun (WGS) entry which is preliminary data.</text>
</comment>
<evidence type="ECO:0000256" key="8">
    <source>
        <dbReference type="RuleBase" id="RU361238"/>
    </source>
</evidence>
<keyword evidence="5 8" id="KW-0378">Hydrolase</keyword>
<evidence type="ECO:0000313" key="10">
    <source>
        <dbReference type="EMBL" id="TGJ79354.1"/>
    </source>
</evidence>
<dbReference type="AlphaFoldDB" id="A0A4Z0Y6B5"/>
<sequence>MPTIFHHQTPLEKSIHDEIEAGVEKGSNIHSIPPLGQPRDENKFWFQRGKNYDPNAIATQPSVYDIVDVREQYKPRADWENAHRFDPSDRWNWGEEHEVVRKIDRRIMLWVAIMFTAMELDRANLSQAMADNFLEDMNLSTNDYNLEPKGLITGTIGIMSFVMLPPGPTQTASWSRGKDGWFTAREESIMVNRIIRDDPSKGTMHNREPITLKLLWQSLTDIDLWPIYAIGLTFNIPTFSPQLYLTLSLKGLGFTTFQTNLLSIPYLVLKIINMLLLSTLAEVTGQLAASASLFQFWCLPFLIYLRVVDTTHTSKWLTWAIISLLLAAPLAHPVQVGWISRNANTVRSRAVGAALYNMFLQAGVVISSNIYRADDAPLYRRGNSILLGILSLNLVLYVVAKSYYIWRNRSRARKWDRMTPEEKIISVAAPSKKHQGTYMLPRYWRYREKLPSAFCLWTRSRMTMLRLLASVALANAQCTTETFTAMLADKAEATINFVQAVPRDGSFGEGAANIPFPRNVTKLPALCAVSINVKSSENSSYNFGLFLPDSTWNERFIATGNGGYGGGINWPDMGTFSHYGFATMSTDTGHSSGVADGTWALNAPESVIDWGHRAMHGSVVLSKHIVTNYYAISDGIKYSYYASCSTGGRQGLREIQLHPESFDGISVGAPAWWSPHLAGATLWQGLYNYPESDPKHINPSLFSTVTAEMKRQCDPQDGLVDNIVSDPYGCNFDFEALLCTSTNSPACLTPAQLTTLYKFYNDWVDTNQEFVFPGVTIGTDASFLMGSISTLGSDFLNYFVYNDTEYDYTKFTYKDLQFADTINPGNASAHDFDLSPFLNRGGKILKYHGTVDALIPTGSSVYFYKKVLQTLRPKGINIDDFYRFFLIPDMNHCSGSVTGPWYIAAGSQSLTGATHSVPGYEDAEHDVILAMMKWVEAGEAPDHLIATKFVNDTATLGVQSQRPLCVYPKQAKYISGDPNLPGSWECKSLY</sequence>
<dbReference type="SUPFAM" id="SSF103473">
    <property type="entry name" value="MFS general substrate transporter"/>
    <property type="match status" value="1"/>
</dbReference>
<protein>
    <recommendedName>
        <fullName evidence="8">Carboxylic ester hydrolase</fullName>
        <ecNumber evidence="8">3.1.1.-</ecNumber>
    </recommendedName>
</protein>
<accession>A0A4Z0Y6B5</accession>
<dbReference type="Pfam" id="PF07519">
    <property type="entry name" value="Tannase"/>
    <property type="match status" value="1"/>
</dbReference>
<dbReference type="Proteomes" id="UP000297716">
    <property type="component" value="Unassembled WGS sequence"/>
</dbReference>
<dbReference type="PANTHER" id="PTHR33938:SF2">
    <property type="entry name" value="CARBOXYLIC ESTER HYDROLASE"/>
    <property type="match status" value="1"/>
</dbReference>
<dbReference type="GO" id="GO:0030600">
    <property type="term" value="F:feruloyl esterase activity"/>
    <property type="evidence" value="ECO:0007669"/>
    <property type="project" value="UniProtKB-ARBA"/>
</dbReference>
<feature type="transmembrane region" description="Helical" evidence="9">
    <location>
        <begin position="287"/>
        <end position="304"/>
    </location>
</feature>
<keyword evidence="9" id="KW-0812">Transmembrane</keyword>
<dbReference type="PANTHER" id="PTHR33938">
    <property type="entry name" value="FERULOYL ESTERASE B-RELATED"/>
    <property type="match status" value="1"/>
</dbReference>
<dbReference type="OrthoDB" id="3039123at2759"/>
<dbReference type="SUPFAM" id="SSF53474">
    <property type="entry name" value="alpha/beta-Hydrolases"/>
    <property type="match status" value="1"/>
</dbReference>
<dbReference type="InterPro" id="IPR036259">
    <property type="entry name" value="MFS_trans_sf"/>
</dbReference>
<reference evidence="10 11" key="1">
    <citation type="submission" date="2019-03" db="EMBL/GenBank/DDBJ databases">
        <title>Draft genome sequence of Xylaria hypoxylon DSM 108379, a ubiquitous saprotrophic-parasitic fungi on hardwood.</title>
        <authorList>
            <person name="Buettner E."/>
            <person name="Leonhardt S."/>
            <person name="Gebauer A.M."/>
            <person name="Liers C."/>
            <person name="Hofrichter M."/>
            <person name="Kellner H."/>
        </authorList>
    </citation>
    <scope>NUCLEOTIDE SEQUENCE [LARGE SCALE GENOMIC DNA]</scope>
    <source>
        <strain evidence="10 11">DSM 108379</strain>
    </source>
</reference>
<dbReference type="GO" id="GO:0046872">
    <property type="term" value="F:metal ion binding"/>
    <property type="evidence" value="ECO:0007669"/>
    <property type="project" value="UniProtKB-KW"/>
</dbReference>
<evidence type="ECO:0000256" key="1">
    <source>
        <dbReference type="ARBA" id="ARBA00006249"/>
    </source>
</evidence>
<keyword evidence="7" id="KW-1015">Disulfide bond</keyword>
<gene>
    <name evidence="10" type="ORF">E0Z10_g9410</name>
</gene>
<evidence type="ECO:0000256" key="6">
    <source>
        <dbReference type="ARBA" id="ARBA00022837"/>
    </source>
</evidence>
<feature type="transmembrane region" description="Helical" evidence="9">
    <location>
        <begin position="316"/>
        <end position="334"/>
    </location>
</feature>
<organism evidence="10 11">
    <name type="scientific">Xylaria hypoxylon</name>
    <dbReference type="NCBI Taxonomy" id="37992"/>
    <lineage>
        <taxon>Eukaryota</taxon>
        <taxon>Fungi</taxon>
        <taxon>Dikarya</taxon>
        <taxon>Ascomycota</taxon>
        <taxon>Pezizomycotina</taxon>
        <taxon>Sordariomycetes</taxon>
        <taxon>Xylariomycetidae</taxon>
        <taxon>Xylariales</taxon>
        <taxon>Xylariaceae</taxon>
        <taxon>Xylaria</taxon>
    </lineage>
</organism>
<proteinExistence type="inferred from homology"/>
<feature type="transmembrane region" description="Helical" evidence="9">
    <location>
        <begin position="354"/>
        <end position="373"/>
    </location>
</feature>
<keyword evidence="2" id="KW-0719">Serine esterase</keyword>
<evidence type="ECO:0000256" key="2">
    <source>
        <dbReference type="ARBA" id="ARBA00022487"/>
    </source>
</evidence>
<dbReference type="EC" id="3.1.1.-" evidence="8"/>
<evidence type="ECO:0000256" key="9">
    <source>
        <dbReference type="SAM" id="Phobius"/>
    </source>
</evidence>
<keyword evidence="11" id="KW-1185">Reference proteome</keyword>
<dbReference type="EMBL" id="SKBN01000294">
    <property type="protein sequence ID" value="TGJ79354.1"/>
    <property type="molecule type" value="Genomic_DNA"/>
</dbReference>
<evidence type="ECO:0000256" key="4">
    <source>
        <dbReference type="ARBA" id="ARBA00022729"/>
    </source>
</evidence>
<keyword evidence="6" id="KW-0106">Calcium</keyword>
<keyword evidence="9" id="KW-0472">Membrane</keyword>
<evidence type="ECO:0000313" key="11">
    <source>
        <dbReference type="Proteomes" id="UP000297716"/>
    </source>
</evidence>
<evidence type="ECO:0000256" key="3">
    <source>
        <dbReference type="ARBA" id="ARBA00022723"/>
    </source>
</evidence>
<dbReference type="InterPro" id="IPR011118">
    <property type="entry name" value="Tannase/feruloyl_esterase"/>
</dbReference>
<keyword evidence="3" id="KW-0479">Metal-binding</keyword>
<name>A0A4Z0Y6B5_9PEZI</name>
<comment type="similarity">
    <text evidence="1 8">Belongs to the tannase family.</text>
</comment>